<dbReference type="RefSeq" id="WP_134344513.1">
    <property type="nucleotide sequence ID" value="NZ_CP059075.1"/>
</dbReference>
<evidence type="ECO:0008006" key="4">
    <source>
        <dbReference type="Google" id="ProtNLM"/>
    </source>
</evidence>
<organism evidence="2 3">
    <name type="scientific">Flavobacterium psychrophilum</name>
    <dbReference type="NCBI Taxonomy" id="96345"/>
    <lineage>
        <taxon>Bacteria</taxon>
        <taxon>Pseudomonadati</taxon>
        <taxon>Bacteroidota</taxon>
        <taxon>Flavobacteriia</taxon>
        <taxon>Flavobacteriales</taxon>
        <taxon>Flavobacteriaceae</taxon>
        <taxon>Flavobacterium</taxon>
    </lineage>
</organism>
<sequence>MKSKILIIVTFLFILISCSKNDAEVEIPQNINGNYVGFFERNGVSSNVQLNLTNGTFNGQSTTLKFPALCNGTYIITSNTITFEDKCMWTAEFDWTLILNGEWNYIMNGNNLTLTKANGDKYVLSQ</sequence>
<accession>A0A7U2NGG0</accession>
<feature type="signal peptide" evidence="1">
    <location>
        <begin position="1"/>
        <end position="22"/>
    </location>
</feature>
<keyword evidence="1" id="KW-0732">Signal</keyword>
<evidence type="ECO:0000256" key="1">
    <source>
        <dbReference type="SAM" id="SignalP"/>
    </source>
</evidence>
<proteinExistence type="predicted"/>
<dbReference type="PROSITE" id="PS51257">
    <property type="entry name" value="PROKAR_LIPOPROTEIN"/>
    <property type="match status" value="1"/>
</dbReference>
<protein>
    <recommendedName>
        <fullName evidence="4">Lipoprotein</fullName>
    </recommendedName>
</protein>
<feature type="chain" id="PRO_5031410008" description="Lipoprotein" evidence="1">
    <location>
        <begin position="23"/>
        <end position="126"/>
    </location>
</feature>
<dbReference type="Proteomes" id="UP000596329">
    <property type="component" value="Chromosome"/>
</dbReference>
<dbReference type="AlphaFoldDB" id="A0A7U2NGG0"/>
<gene>
    <name evidence="2" type="ORF">H0H26_03830</name>
</gene>
<dbReference type="EMBL" id="CP059075">
    <property type="protein sequence ID" value="QRE04735.1"/>
    <property type="molecule type" value="Genomic_DNA"/>
</dbReference>
<evidence type="ECO:0000313" key="2">
    <source>
        <dbReference type="EMBL" id="QRE04735.1"/>
    </source>
</evidence>
<name>A0A7U2NGG0_FLAPS</name>
<reference evidence="2 3" key="1">
    <citation type="submission" date="2020-07" db="EMBL/GenBank/DDBJ databases">
        <title>Genomic characterization of Flavobacterium psychrophilum strains.</title>
        <authorList>
            <person name="Castillo D."/>
            <person name="Jorgensen J."/>
            <person name="Middelboe M."/>
        </authorList>
    </citation>
    <scope>NUCLEOTIDE SEQUENCE [LARGE SCALE GENOMIC DNA]</scope>
    <source>
        <strain evidence="2 3">FPS-R7</strain>
    </source>
</reference>
<evidence type="ECO:0000313" key="3">
    <source>
        <dbReference type="Proteomes" id="UP000596329"/>
    </source>
</evidence>